<gene>
    <name evidence="2" type="ORF">FLL46_26365</name>
</gene>
<evidence type="ECO:0000256" key="1">
    <source>
        <dbReference type="SAM" id="Phobius"/>
    </source>
</evidence>
<feature type="transmembrane region" description="Helical" evidence="1">
    <location>
        <begin position="422"/>
        <end position="442"/>
    </location>
</feature>
<evidence type="ECO:0000313" key="3">
    <source>
        <dbReference type="Proteomes" id="UP000315439"/>
    </source>
</evidence>
<feature type="transmembrane region" description="Helical" evidence="1">
    <location>
        <begin position="17"/>
        <end position="34"/>
    </location>
</feature>
<feature type="transmembrane region" description="Helical" evidence="1">
    <location>
        <begin position="337"/>
        <end position="357"/>
    </location>
</feature>
<keyword evidence="1" id="KW-1133">Transmembrane helix</keyword>
<keyword evidence="3" id="KW-1185">Reference proteome</keyword>
<name>A0A545TSP9_9GAMM</name>
<dbReference type="AlphaFoldDB" id="A0A545TSP9"/>
<comment type="caution">
    <text evidence="2">The sequence shown here is derived from an EMBL/GenBank/DDBJ whole genome shotgun (WGS) entry which is preliminary data.</text>
</comment>
<sequence length="446" mass="51618">MENNDKIQIFIEHLRRIHFTIVSLSFLAIAFLLLPKNTLFNKVHSQAEMLMVLRNYMVQEEKIILLNDESRKLFQKHHNLFLNKYATKTYTSPNLRHKFTWEPQLPSELLISIQGAKKITDTFHIVGHTIINNNKDEKLNFYIRPTNKVESYSEFISNFNFYFNQLYYEIPVELDLKKVTLWPKLENTEYTELTTDNSKSDNYAKSIVLLTKNHLDGKLNIDSFPVISIESPKNSVFRRLFTGSDYQFLIPVIKSKKIYKSNNDFHAYLLKHIEKNRLDKKLVSLTPELGKAYKDQFKEIHNLVDGMPQIPISELKSYLDKLKPIFDTQLEAFGAKFNGSVFGVILIFLLVGSNIYFGLHWQTLTILCGKDKIEIANQFPWIGIYSNFLSKIIFIFSLSIVPSVVCLLIYQESIDSTYSEILGLGTSLALLTAAVNICNVITTKLK</sequence>
<feature type="transmembrane region" description="Helical" evidence="1">
    <location>
        <begin position="388"/>
        <end position="410"/>
    </location>
</feature>
<keyword evidence="1" id="KW-0472">Membrane</keyword>
<accession>A0A545TSP9</accession>
<reference evidence="2 3" key="1">
    <citation type="submission" date="2019-07" db="EMBL/GenBank/DDBJ databases">
        <title>Draft genome for Aliikangiella sp. M105.</title>
        <authorList>
            <person name="Wang G."/>
        </authorList>
    </citation>
    <scope>NUCLEOTIDE SEQUENCE [LARGE SCALE GENOMIC DNA]</scope>
    <source>
        <strain evidence="2 3">M105</strain>
    </source>
</reference>
<proteinExistence type="predicted"/>
<organism evidence="2 3">
    <name type="scientific">Aliikangiella coralliicola</name>
    <dbReference type="NCBI Taxonomy" id="2592383"/>
    <lineage>
        <taxon>Bacteria</taxon>
        <taxon>Pseudomonadati</taxon>
        <taxon>Pseudomonadota</taxon>
        <taxon>Gammaproteobacteria</taxon>
        <taxon>Oceanospirillales</taxon>
        <taxon>Pleioneaceae</taxon>
        <taxon>Aliikangiella</taxon>
    </lineage>
</organism>
<protein>
    <submittedName>
        <fullName evidence="2">Uncharacterized protein</fullName>
    </submittedName>
</protein>
<evidence type="ECO:0000313" key="2">
    <source>
        <dbReference type="EMBL" id="TQV80245.1"/>
    </source>
</evidence>
<dbReference type="EMBL" id="VIKS01000018">
    <property type="protein sequence ID" value="TQV80245.1"/>
    <property type="molecule type" value="Genomic_DNA"/>
</dbReference>
<dbReference type="Proteomes" id="UP000315439">
    <property type="component" value="Unassembled WGS sequence"/>
</dbReference>
<dbReference type="RefSeq" id="WP_142935349.1">
    <property type="nucleotide sequence ID" value="NZ_ML660174.1"/>
</dbReference>
<keyword evidence="1" id="KW-0812">Transmembrane</keyword>